<sequence>MHCFSVLQCQSHVTEFSNAGLLYMNDLSKAEQQYKMNLTTTEKECNNELLKAEQQYKMNLTATENELKNERRIAGQYRNDLRKMFCVDPNTGKQEEQCTVCPDGWVKGSGVCYFISKESNSWTVSKDRCAKAGAQLVVIQDRKELQFLYNNLSSGIYWIGLRRVEREWHWVDGSLLDRNGVSFIQYQNQHCACVHYGSFYSMECNTLRQWICEREAVRV</sequence>
<comment type="subcellular location">
    <subcellularLocation>
        <location evidence="1">Membrane</location>
        <topology evidence="1">Single-pass type II membrane protein</topology>
    </subcellularLocation>
</comment>
<evidence type="ECO:0000256" key="5">
    <source>
        <dbReference type="ARBA" id="ARBA00023157"/>
    </source>
</evidence>
<proteinExistence type="predicted"/>
<dbReference type="SUPFAM" id="SSF56436">
    <property type="entry name" value="C-type lectin-like"/>
    <property type="match status" value="1"/>
</dbReference>
<evidence type="ECO:0000259" key="7">
    <source>
        <dbReference type="PROSITE" id="PS50041"/>
    </source>
</evidence>
<dbReference type="AlphaFoldDB" id="A0AAD8D8Y0"/>
<dbReference type="GO" id="GO:0005886">
    <property type="term" value="C:plasma membrane"/>
    <property type="evidence" value="ECO:0007669"/>
    <property type="project" value="TreeGrafter"/>
</dbReference>
<dbReference type="InterPro" id="IPR016187">
    <property type="entry name" value="CTDL_fold"/>
</dbReference>
<reference evidence="8" key="1">
    <citation type="submission" date="2022-02" db="EMBL/GenBank/DDBJ databases">
        <title>Atlantic sturgeon de novo genome assembly.</title>
        <authorList>
            <person name="Stock M."/>
            <person name="Klopp C."/>
            <person name="Guiguen Y."/>
            <person name="Cabau C."/>
            <person name="Parinello H."/>
            <person name="Santidrian Yebra-Pimentel E."/>
            <person name="Kuhl H."/>
            <person name="Dirks R.P."/>
            <person name="Guessner J."/>
            <person name="Wuertz S."/>
            <person name="Du K."/>
            <person name="Schartl M."/>
        </authorList>
    </citation>
    <scope>NUCLEOTIDE SEQUENCE</scope>
    <source>
        <strain evidence="8">STURGEONOMICS-FGT-2020</strain>
        <tissue evidence="8">Whole blood</tissue>
    </source>
</reference>
<keyword evidence="4" id="KW-0472">Membrane</keyword>
<keyword evidence="5" id="KW-1015">Disulfide bond</keyword>
<dbReference type="GO" id="GO:0038023">
    <property type="term" value="F:signaling receptor activity"/>
    <property type="evidence" value="ECO:0007669"/>
    <property type="project" value="TreeGrafter"/>
</dbReference>
<protein>
    <submittedName>
        <fullName evidence="8">C-type lectin domain family 2 member L-like</fullName>
    </submittedName>
</protein>
<dbReference type="InterPro" id="IPR033992">
    <property type="entry name" value="NKR-like_CTLD"/>
</dbReference>
<comment type="caution">
    <text evidence="8">The sequence shown here is derived from an EMBL/GenBank/DDBJ whole genome shotgun (WGS) entry which is preliminary data.</text>
</comment>
<evidence type="ECO:0000313" key="8">
    <source>
        <dbReference type="EMBL" id="KAK1163363.1"/>
    </source>
</evidence>
<keyword evidence="9" id="KW-1185">Reference proteome</keyword>
<dbReference type="GO" id="GO:0042269">
    <property type="term" value="P:regulation of natural killer cell mediated cytotoxicity"/>
    <property type="evidence" value="ECO:0007669"/>
    <property type="project" value="TreeGrafter"/>
</dbReference>
<feature type="domain" description="C-type lectin" evidence="7">
    <location>
        <begin position="108"/>
        <end position="213"/>
    </location>
</feature>
<evidence type="ECO:0000256" key="6">
    <source>
        <dbReference type="SAM" id="Coils"/>
    </source>
</evidence>
<dbReference type="PANTHER" id="PTHR46784">
    <property type="entry name" value="KILLER CELL LECTIN-LIKE RECEPTOR SUBFAMILY B MEMBER 1"/>
    <property type="match status" value="1"/>
</dbReference>
<dbReference type="Pfam" id="PF00059">
    <property type="entry name" value="Lectin_C"/>
    <property type="match status" value="1"/>
</dbReference>
<evidence type="ECO:0000313" key="9">
    <source>
        <dbReference type="Proteomes" id="UP001230051"/>
    </source>
</evidence>
<keyword evidence="3" id="KW-0735">Signal-anchor</keyword>
<evidence type="ECO:0000256" key="1">
    <source>
        <dbReference type="ARBA" id="ARBA00004606"/>
    </source>
</evidence>
<keyword evidence="4" id="KW-1133">Transmembrane helix</keyword>
<feature type="coiled-coil region" evidence="6">
    <location>
        <begin position="35"/>
        <end position="80"/>
    </location>
</feature>
<dbReference type="CDD" id="cd03593">
    <property type="entry name" value="CLECT_NK_receptors_like"/>
    <property type="match status" value="1"/>
</dbReference>
<dbReference type="EMBL" id="JAGXEW010000015">
    <property type="protein sequence ID" value="KAK1163363.1"/>
    <property type="molecule type" value="Genomic_DNA"/>
</dbReference>
<dbReference type="InterPro" id="IPR016186">
    <property type="entry name" value="C-type_lectin-like/link_sf"/>
</dbReference>
<keyword evidence="4" id="KW-0812">Transmembrane</keyword>
<dbReference type="GO" id="GO:0009986">
    <property type="term" value="C:cell surface"/>
    <property type="evidence" value="ECO:0007669"/>
    <property type="project" value="TreeGrafter"/>
</dbReference>
<organism evidence="8 9">
    <name type="scientific">Acipenser oxyrinchus oxyrinchus</name>
    <dbReference type="NCBI Taxonomy" id="40147"/>
    <lineage>
        <taxon>Eukaryota</taxon>
        <taxon>Metazoa</taxon>
        <taxon>Chordata</taxon>
        <taxon>Craniata</taxon>
        <taxon>Vertebrata</taxon>
        <taxon>Euteleostomi</taxon>
        <taxon>Actinopterygii</taxon>
        <taxon>Chondrostei</taxon>
        <taxon>Acipenseriformes</taxon>
        <taxon>Acipenseridae</taxon>
        <taxon>Acipenser</taxon>
    </lineage>
</organism>
<dbReference type="Proteomes" id="UP001230051">
    <property type="component" value="Unassembled WGS sequence"/>
</dbReference>
<dbReference type="SMART" id="SM00034">
    <property type="entry name" value="CLECT"/>
    <property type="match status" value="1"/>
</dbReference>
<name>A0AAD8D8Y0_ACIOX</name>
<dbReference type="InterPro" id="IPR051527">
    <property type="entry name" value="KLR_subfamily_B"/>
</dbReference>
<evidence type="ECO:0000256" key="2">
    <source>
        <dbReference type="ARBA" id="ARBA00022734"/>
    </source>
</evidence>
<evidence type="ECO:0000256" key="3">
    <source>
        <dbReference type="ARBA" id="ARBA00022968"/>
    </source>
</evidence>
<dbReference type="InterPro" id="IPR001304">
    <property type="entry name" value="C-type_lectin-like"/>
</dbReference>
<dbReference type="Gene3D" id="3.10.100.10">
    <property type="entry name" value="Mannose-Binding Protein A, subunit A"/>
    <property type="match status" value="1"/>
</dbReference>
<dbReference type="PROSITE" id="PS50041">
    <property type="entry name" value="C_TYPE_LECTIN_2"/>
    <property type="match status" value="1"/>
</dbReference>
<dbReference type="GO" id="GO:0030246">
    <property type="term" value="F:carbohydrate binding"/>
    <property type="evidence" value="ECO:0007669"/>
    <property type="project" value="UniProtKB-KW"/>
</dbReference>
<keyword evidence="6" id="KW-0175">Coiled coil</keyword>
<accession>A0AAD8D8Y0</accession>
<dbReference type="PANTHER" id="PTHR46784:SF1">
    <property type="entry name" value="KILLER CELL LECTIN-LIKE RECEPTOR SUBFAMILY B MEMBER 1"/>
    <property type="match status" value="1"/>
</dbReference>
<gene>
    <name evidence="8" type="primary">Clec2l</name>
    <name evidence="8" type="ORF">AOXY_G16834</name>
</gene>
<evidence type="ECO:0000256" key="4">
    <source>
        <dbReference type="ARBA" id="ARBA00022989"/>
    </source>
</evidence>
<keyword evidence="2" id="KW-0430">Lectin</keyword>